<dbReference type="InterPro" id="IPR007329">
    <property type="entry name" value="FMN-bd"/>
</dbReference>
<sequence>MKRQIAVAACCLAMSVSPMLAGCSAGTDAKAEQPEAGVESSQSANAAAGDSKQEAAKKDYKDGTYQGEGKGMHGPINVTLTVADGVITVDELTGPSETEGVGGKEAIEDGTFKAQIEEAQSADIDGVSGATMTSGGVMKAVEAALAQAK</sequence>
<dbReference type="SMART" id="SM00900">
    <property type="entry name" value="FMN_bind"/>
    <property type="match status" value="1"/>
</dbReference>
<evidence type="ECO:0000256" key="2">
    <source>
        <dbReference type="SAM" id="SignalP"/>
    </source>
</evidence>
<evidence type="ECO:0000313" key="5">
    <source>
        <dbReference type="Proteomes" id="UP001320544"/>
    </source>
</evidence>
<feature type="chain" id="PRO_5045982075" evidence="2">
    <location>
        <begin position="22"/>
        <end position="149"/>
    </location>
</feature>
<feature type="signal peptide" evidence="2">
    <location>
        <begin position="1"/>
        <end position="21"/>
    </location>
</feature>
<dbReference type="Pfam" id="PF04205">
    <property type="entry name" value="FMN_bind"/>
    <property type="match status" value="1"/>
</dbReference>
<gene>
    <name evidence="4" type="ORF">CE91St30_19950</name>
</gene>
<proteinExistence type="predicted"/>
<accession>A0ABM7WJX3</accession>
<feature type="region of interest" description="Disordered" evidence="1">
    <location>
        <begin position="24"/>
        <end position="76"/>
    </location>
</feature>
<feature type="compositionally biased region" description="Basic and acidic residues" evidence="1">
    <location>
        <begin position="51"/>
        <end position="62"/>
    </location>
</feature>
<keyword evidence="5" id="KW-1185">Reference proteome</keyword>
<dbReference type="PROSITE" id="PS51257">
    <property type="entry name" value="PROKAR_LIPOPROTEIN"/>
    <property type="match status" value="1"/>
</dbReference>
<protein>
    <submittedName>
        <fullName evidence="4">FMN-binding protein</fullName>
    </submittedName>
</protein>
<name>A0ABM7WJX3_9ACTN</name>
<evidence type="ECO:0000259" key="3">
    <source>
        <dbReference type="SMART" id="SM00900"/>
    </source>
</evidence>
<organism evidence="4 5">
    <name type="scientific">Raoultibacter timonensis</name>
    <dbReference type="NCBI Taxonomy" id="1907662"/>
    <lineage>
        <taxon>Bacteria</taxon>
        <taxon>Bacillati</taxon>
        <taxon>Actinomycetota</taxon>
        <taxon>Coriobacteriia</taxon>
        <taxon>Eggerthellales</taxon>
        <taxon>Eggerthellaceae</taxon>
        <taxon>Raoultibacter</taxon>
    </lineage>
</organism>
<dbReference type="EMBL" id="AP025564">
    <property type="protein sequence ID" value="BDE96662.1"/>
    <property type="molecule type" value="Genomic_DNA"/>
</dbReference>
<dbReference type="Proteomes" id="UP001320544">
    <property type="component" value="Chromosome"/>
</dbReference>
<dbReference type="Gene3D" id="3.90.1010.20">
    <property type="match status" value="1"/>
</dbReference>
<keyword evidence="2" id="KW-0732">Signal</keyword>
<evidence type="ECO:0000313" key="4">
    <source>
        <dbReference type="EMBL" id="BDE96662.1"/>
    </source>
</evidence>
<dbReference type="RefSeq" id="WP_244385900.1">
    <property type="nucleotide sequence ID" value="NZ_AP025564.1"/>
</dbReference>
<evidence type="ECO:0000256" key="1">
    <source>
        <dbReference type="SAM" id="MobiDB-lite"/>
    </source>
</evidence>
<reference evidence="4 5" key="1">
    <citation type="submission" date="2022-01" db="EMBL/GenBank/DDBJ databases">
        <title>Novel bile acid biosynthetic pathways are enriched in the microbiome of centenarians.</title>
        <authorList>
            <person name="Sato Y."/>
            <person name="Atarashi K."/>
            <person name="Plichta R.D."/>
            <person name="Arai Y."/>
            <person name="Sasajima S."/>
            <person name="Kearney M.S."/>
            <person name="Suda W."/>
            <person name="Takeshita K."/>
            <person name="Sasaki T."/>
            <person name="Okamoto S."/>
            <person name="Skelly N.A."/>
            <person name="Okamura Y."/>
            <person name="Vlamakis H."/>
            <person name="Li Y."/>
            <person name="Tanoue T."/>
            <person name="Takei H."/>
            <person name="Nittono H."/>
            <person name="Narushima S."/>
            <person name="Irie J."/>
            <person name="Itoh H."/>
            <person name="Moriya K."/>
            <person name="Sugiura Y."/>
            <person name="Suematsu M."/>
            <person name="Moritoki N."/>
            <person name="Shibata S."/>
            <person name="Littman R.D."/>
            <person name="Fischbach A.M."/>
            <person name="Uwamino Y."/>
            <person name="Inoue T."/>
            <person name="Honda A."/>
            <person name="Hattori M."/>
            <person name="Murai T."/>
            <person name="Xavier J.R."/>
            <person name="Hirose N."/>
            <person name="Honda K."/>
        </authorList>
    </citation>
    <scope>NUCLEOTIDE SEQUENCE [LARGE SCALE GENOMIC DNA]</scope>
    <source>
        <strain evidence="4 5">CE91-St30</strain>
    </source>
</reference>
<feature type="domain" description="FMN-binding" evidence="3">
    <location>
        <begin position="71"/>
        <end position="148"/>
    </location>
</feature>